<name>A0A388JVA5_CHABU</name>
<feature type="region of interest" description="Disordered" evidence="2">
    <location>
        <begin position="251"/>
        <end position="271"/>
    </location>
</feature>
<dbReference type="AlphaFoldDB" id="A0A388JVA5"/>
<feature type="coiled-coil region" evidence="1">
    <location>
        <begin position="1"/>
        <end position="42"/>
    </location>
</feature>
<keyword evidence="1" id="KW-0175">Coiled coil</keyword>
<organism evidence="3 4">
    <name type="scientific">Chara braunii</name>
    <name type="common">Braun's stonewort</name>
    <dbReference type="NCBI Taxonomy" id="69332"/>
    <lineage>
        <taxon>Eukaryota</taxon>
        <taxon>Viridiplantae</taxon>
        <taxon>Streptophyta</taxon>
        <taxon>Charophyceae</taxon>
        <taxon>Charales</taxon>
        <taxon>Characeae</taxon>
        <taxon>Chara</taxon>
    </lineage>
</organism>
<reference evidence="3 4" key="1">
    <citation type="journal article" date="2018" name="Cell">
        <title>The Chara Genome: Secondary Complexity and Implications for Plant Terrestrialization.</title>
        <authorList>
            <person name="Nishiyama T."/>
            <person name="Sakayama H."/>
            <person name="Vries J.D."/>
            <person name="Buschmann H."/>
            <person name="Saint-Marcoux D."/>
            <person name="Ullrich K.K."/>
            <person name="Haas F.B."/>
            <person name="Vanderstraeten L."/>
            <person name="Becker D."/>
            <person name="Lang D."/>
            <person name="Vosolsobe S."/>
            <person name="Rombauts S."/>
            <person name="Wilhelmsson P.K.I."/>
            <person name="Janitza P."/>
            <person name="Kern R."/>
            <person name="Heyl A."/>
            <person name="Rumpler F."/>
            <person name="Villalobos L.I.A.C."/>
            <person name="Clay J.M."/>
            <person name="Skokan R."/>
            <person name="Toyoda A."/>
            <person name="Suzuki Y."/>
            <person name="Kagoshima H."/>
            <person name="Schijlen E."/>
            <person name="Tajeshwar N."/>
            <person name="Catarino B."/>
            <person name="Hetherington A.J."/>
            <person name="Saltykova A."/>
            <person name="Bonnot C."/>
            <person name="Breuninger H."/>
            <person name="Symeonidi A."/>
            <person name="Radhakrishnan G.V."/>
            <person name="Van Nieuwerburgh F."/>
            <person name="Deforce D."/>
            <person name="Chang C."/>
            <person name="Karol K.G."/>
            <person name="Hedrich R."/>
            <person name="Ulvskov P."/>
            <person name="Glockner G."/>
            <person name="Delwiche C.F."/>
            <person name="Petrasek J."/>
            <person name="Van de Peer Y."/>
            <person name="Friml J."/>
            <person name="Beilby M."/>
            <person name="Dolan L."/>
            <person name="Kohara Y."/>
            <person name="Sugano S."/>
            <person name="Fujiyama A."/>
            <person name="Delaux P.-M."/>
            <person name="Quint M."/>
            <person name="TheiBen G."/>
            <person name="Hagemann M."/>
            <person name="Harholt J."/>
            <person name="Dunand C."/>
            <person name="Zachgo S."/>
            <person name="Langdale J."/>
            <person name="Maumus F."/>
            <person name="Straeten D.V.D."/>
            <person name="Gould S.B."/>
            <person name="Rensing S.A."/>
        </authorList>
    </citation>
    <scope>NUCLEOTIDE SEQUENCE [LARGE SCALE GENOMIC DNA]</scope>
    <source>
        <strain evidence="3 4">S276</strain>
    </source>
</reference>
<accession>A0A388JVA5</accession>
<proteinExistence type="predicted"/>
<protein>
    <submittedName>
        <fullName evidence="3">Uncharacterized protein</fullName>
    </submittedName>
</protein>
<dbReference type="Gramene" id="GBG61731">
    <property type="protein sequence ID" value="GBG61731"/>
    <property type="gene ID" value="CBR_g23246"/>
</dbReference>
<dbReference type="EMBL" id="BFEA01000022">
    <property type="protein sequence ID" value="GBG61731.1"/>
    <property type="molecule type" value="Genomic_DNA"/>
</dbReference>
<evidence type="ECO:0000313" key="4">
    <source>
        <dbReference type="Proteomes" id="UP000265515"/>
    </source>
</evidence>
<dbReference type="Proteomes" id="UP000265515">
    <property type="component" value="Unassembled WGS sequence"/>
</dbReference>
<keyword evidence="4" id="KW-1185">Reference proteome</keyword>
<evidence type="ECO:0000256" key="1">
    <source>
        <dbReference type="SAM" id="Coils"/>
    </source>
</evidence>
<gene>
    <name evidence="3" type="ORF">CBR_g23246</name>
</gene>
<evidence type="ECO:0000313" key="3">
    <source>
        <dbReference type="EMBL" id="GBG61731.1"/>
    </source>
</evidence>
<comment type="caution">
    <text evidence="3">The sequence shown here is derived from an EMBL/GenBank/DDBJ whole genome shotgun (WGS) entry which is preliminary data.</text>
</comment>
<sequence length="271" mass="30629">MEREQRRREREEARLAEEAARAAEAERAFRKAEKQRKREEEQLAMGKVVEVQLSVRLSDIREEIRTKVRKALSISVKTTPITKGKEKVIAIEDIPSASGTSSEVEAITEGAGNLSIQEKRKCGEDTPVGDSPPVTTPAKRVSKRAIVRSVCLSERLQRTRTKIVARRSTRGTTSKALTAMKSPARDSMMERLMFLDSKRRELSKLDYDTLRAFCREEGVSYAPKVQAIFDLADRREQLRFSDQLPEFDTFENVEEGVAQSDLDDTDKGAHA</sequence>
<evidence type="ECO:0000256" key="2">
    <source>
        <dbReference type="SAM" id="MobiDB-lite"/>
    </source>
</evidence>